<dbReference type="AlphaFoldDB" id="A0A183AB80"/>
<feature type="compositionally biased region" description="Low complexity" evidence="1">
    <location>
        <begin position="198"/>
        <end position="213"/>
    </location>
</feature>
<feature type="compositionally biased region" description="Polar residues" evidence="1">
    <location>
        <begin position="181"/>
        <end position="191"/>
    </location>
</feature>
<accession>A0A183AB80</accession>
<feature type="region of interest" description="Disordered" evidence="1">
    <location>
        <begin position="1"/>
        <end position="52"/>
    </location>
</feature>
<dbReference type="OrthoDB" id="443981at2759"/>
<protein>
    <submittedName>
        <fullName evidence="2 4">Uncharacterized protein</fullName>
    </submittedName>
</protein>
<reference evidence="4" key="1">
    <citation type="submission" date="2016-06" db="UniProtKB">
        <authorList>
            <consortium name="WormBaseParasite"/>
        </authorList>
    </citation>
    <scope>IDENTIFICATION</scope>
</reference>
<dbReference type="WBParaSite" id="ECPE_0000422301-mRNA-1">
    <property type="protein sequence ID" value="ECPE_0000422301-mRNA-1"/>
    <property type="gene ID" value="ECPE_0000422301"/>
</dbReference>
<feature type="region of interest" description="Disordered" evidence="1">
    <location>
        <begin position="115"/>
        <end position="228"/>
    </location>
</feature>
<reference evidence="2 3" key="2">
    <citation type="submission" date="2018-11" db="EMBL/GenBank/DDBJ databases">
        <authorList>
            <consortium name="Pathogen Informatics"/>
        </authorList>
    </citation>
    <scope>NUCLEOTIDE SEQUENCE [LARGE SCALE GENOMIC DNA]</scope>
    <source>
        <strain evidence="2 3">Egypt</strain>
    </source>
</reference>
<gene>
    <name evidence="2" type="ORF">ECPE_LOCUS4215</name>
</gene>
<evidence type="ECO:0000313" key="3">
    <source>
        <dbReference type="Proteomes" id="UP000272942"/>
    </source>
</evidence>
<evidence type="ECO:0000313" key="2">
    <source>
        <dbReference type="EMBL" id="VDP71950.1"/>
    </source>
</evidence>
<organism evidence="4">
    <name type="scientific">Echinostoma caproni</name>
    <dbReference type="NCBI Taxonomy" id="27848"/>
    <lineage>
        <taxon>Eukaryota</taxon>
        <taxon>Metazoa</taxon>
        <taxon>Spiralia</taxon>
        <taxon>Lophotrochozoa</taxon>
        <taxon>Platyhelminthes</taxon>
        <taxon>Trematoda</taxon>
        <taxon>Digenea</taxon>
        <taxon>Plagiorchiida</taxon>
        <taxon>Echinostomata</taxon>
        <taxon>Echinostomatoidea</taxon>
        <taxon>Echinostomatidae</taxon>
        <taxon>Echinostoma</taxon>
    </lineage>
</organism>
<feature type="compositionally biased region" description="Polar residues" evidence="1">
    <location>
        <begin position="30"/>
        <end position="49"/>
    </location>
</feature>
<evidence type="ECO:0000313" key="4">
    <source>
        <dbReference type="WBParaSite" id="ECPE_0000422301-mRNA-1"/>
    </source>
</evidence>
<sequence>MAIKRHNAKPKGTTERSAATSDQVADHENLNPNSTLSWPQSNQTSSYVGKNNERRNADAARILQVVEAYCASAWTQLSCRSLDPSKGANPRVCSGVLSPAESKTLLQQFMAPSLISSQTRSGSKHPTDSASSEIPLSSKVAPGKSSGLSASAIVRSVAKRSGSTKQKSESVVVPSDGARPNTAQLATTTGPTPVCHPVASSDVAGSSSVVQSFSPPPVILPTRGGRRL</sequence>
<evidence type="ECO:0000256" key="1">
    <source>
        <dbReference type="SAM" id="MobiDB-lite"/>
    </source>
</evidence>
<dbReference type="Proteomes" id="UP000272942">
    <property type="component" value="Unassembled WGS sequence"/>
</dbReference>
<name>A0A183AB80_9TREM</name>
<proteinExistence type="predicted"/>
<dbReference type="EMBL" id="UZAN01041092">
    <property type="protein sequence ID" value="VDP71950.1"/>
    <property type="molecule type" value="Genomic_DNA"/>
</dbReference>
<keyword evidence="3" id="KW-1185">Reference proteome</keyword>